<evidence type="ECO:0000256" key="8">
    <source>
        <dbReference type="ARBA" id="ARBA00045673"/>
    </source>
</evidence>
<name>A0A1S8X5L5_OPIVI</name>
<keyword evidence="5" id="KW-0206">Cytoskeleton</keyword>
<evidence type="ECO:0000256" key="4">
    <source>
        <dbReference type="ARBA" id="ARBA00022701"/>
    </source>
</evidence>
<dbReference type="PANTHER" id="PTHR34252:SF1">
    <property type="entry name" value="CENTRIOLAR SATELLITE-ASSOCIATED TUBULIN POLYGLUTAMYLASE COMPLEX REGULATOR 1"/>
    <property type="match status" value="1"/>
</dbReference>
<evidence type="ECO:0000256" key="6">
    <source>
        <dbReference type="ARBA" id="ARBA00033750"/>
    </source>
</evidence>
<dbReference type="Proteomes" id="UP000243686">
    <property type="component" value="Unassembled WGS sequence"/>
</dbReference>
<evidence type="ECO:0000256" key="5">
    <source>
        <dbReference type="ARBA" id="ARBA00023212"/>
    </source>
</evidence>
<feature type="non-terminal residue" evidence="9">
    <location>
        <position position="138"/>
    </location>
</feature>
<evidence type="ECO:0000256" key="7">
    <source>
        <dbReference type="ARBA" id="ARBA00033769"/>
    </source>
</evidence>
<dbReference type="PANTHER" id="PTHR34252">
    <property type="entry name" value="UPF0705 PROTEIN C11ORF49"/>
    <property type="match status" value="1"/>
</dbReference>
<protein>
    <recommendedName>
        <fullName evidence="7">Centriolar satellite-associated tubulin polyglutamylase complex regulator 1</fullName>
    </recommendedName>
</protein>
<evidence type="ECO:0000256" key="3">
    <source>
        <dbReference type="ARBA" id="ARBA00022553"/>
    </source>
</evidence>
<keyword evidence="2" id="KW-0963">Cytoplasm</keyword>
<dbReference type="GO" id="GO:0005874">
    <property type="term" value="C:microtubule"/>
    <property type="evidence" value="ECO:0007669"/>
    <property type="project" value="UniProtKB-KW"/>
</dbReference>
<accession>A0A1S8X5L5</accession>
<dbReference type="AlphaFoldDB" id="A0A1S8X5L5"/>
<keyword evidence="10" id="KW-1185">Reference proteome</keyword>
<dbReference type="InterPro" id="IPR038968">
    <property type="entry name" value="CSTPP1"/>
</dbReference>
<proteinExistence type="inferred from homology"/>
<reference evidence="9 10" key="1">
    <citation type="submission" date="2015-03" db="EMBL/GenBank/DDBJ databases">
        <title>Draft genome of the nematode, Opisthorchis viverrini.</title>
        <authorList>
            <person name="Mitreva M."/>
        </authorList>
    </citation>
    <scope>NUCLEOTIDE SEQUENCE [LARGE SCALE GENOMIC DNA]</scope>
    <source>
        <strain evidence="9">Khon Kaen</strain>
    </source>
</reference>
<comment type="function">
    <text evidence="8">Regulator of the tubulin polyglutamylase complex (TPGC) that controls cytoskeletal organization, nuclear shape, and cilium disassembly by balancing microtubule and actin assembly. Regulates the assembly and stability of the TPGC and thereby modulates polyglutamylation of the microtubule, which antagonizes MAP4 binding.</text>
</comment>
<comment type="subcellular location">
    <subcellularLocation>
        <location evidence="1">Cytoplasm</location>
        <location evidence="1">Cytoskeleton</location>
        <location evidence="1">Microtubule organizing center</location>
        <location evidence="1">Centrosome</location>
        <location evidence="1">Centriolar satellite</location>
    </subcellularLocation>
</comment>
<evidence type="ECO:0000313" key="10">
    <source>
        <dbReference type="Proteomes" id="UP000243686"/>
    </source>
</evidence>
<evidence type="ECO:0000256" key="1">
    <source>
        <dbReference type="ARBA" id="ARBA00004607"/>
    </source>
</evidence>
<dbReference type="EMBL" id="KV891919">
    <property type="protein sequence ID" value="OON22002.1"/>
    <property type="molecule type" value="Genomic_DNA"/>
</dbReference>
<dbReference type="GO" id="GO:0034451">
    <property type="term" value="C:centriolar satellite"/>
    <property type="evidence" value="ECO:0007669"/>
    <property type="project" value="UniProtKB-SubCell"/>
</dbReference>
<evidence type="ECO:0000313" key="9">
    <source>
        <dbReference type="EMBL" id="OON22002.1"/>
    </source>
</evidence>
<comment type="similarity">
    <text evidence="6">Belongs to the CSTPP1 family.</text>
</comment>
<sequence length="138" mass="16062">MIKSTSVHHYICSFRLVKKGTHTVFREYDYVVLTNHNRISFLSTIWKFYQPLRHQSSVGTQTVFTEPLSLSLDHPSDEMFETQKFKQAISDLCADQSCASPSQHLVRRCALRLFKEPIVNVYGFFKALIGERTLWTET</sequence>
<organism evidence="9 10">
    <name type="scientific">Opisthorchis viverrini</name>
    <name type="common">Southeast Asian liver fluke</name>
    <dbReference type="NCBI Taxonomy" id="6198"/>
    <lineage>
        <taxon>Eukaryota</taxon>
        <taxon>Metazoa</taxon>
        <taxon>Spiralia</taxon>
        <taxon>Lophotrochozoa</taxon>
        <taxon>Platyhelminthes</taxon>
        <taxon>Trematoda</taxon>
        <taxon>Digenea</taxon>
        <taxon>Opisthorchiida</taxon>
        <taxon>Opisthorchiata</taxon>
        <taxon>Opisthorchiidae</taxon>
        <taxon>Opisthorchis</taxon>
    </lineage>
</organism>
<gene>
    <name evidence="9" type="ORF">X801_02101</name>
</gene>
<keyword evidence="3" id="KW-0597">Phosphoprotein</keyword>
<keyword evidence="4" id="KW-0493">Microtubule</keyword>
<evidence type="ECO:0000256" key="2">
    <source>
        <dbReference type="ARBA" id="ARBA00022490"/>
    </source>
</evidence>